<dbReference type="PANTHER" id="PTHR45710">
    <property type="entry name" value="C-TYPE LECTIN DOMAIN-CONTAINING PROTEIN 180"/>
    <property type="match status" value="1"/>
</dbReference>
<keyword evidence="4" id="KW-0430">Lectin</keyword>
<feature type="transmembrane region" description="Helical" evidence="6">
    <location>
        <begin position="100"/>
        <end position="120"/>
    </location>
</feature>
<sequence length="277" mass="31578">MGSSETEMTEQRPPMIQDAVKNRKSNGNTKQARVKQKQQQEQEQQEQEQQEQQEQQQEQQQQQQQQQQQHEARVSLKLSHSLYGLSNNGEKKLAFNVKKVSLVLNVILIISIIISSSIALSKSCAVLPTTLPSPSTPTEYCPDGWIGYQRKCYYFSDSDRNWTSSQNYCASFNASLVVIDSQEEMSFLRRYKGPADHWIGLQRMDDQDPWKWINGTIFNKRFEIWGGGTCAYLNHLGVASGSRGSEERWICSKPVEPGSGLILPEEESWDIDALAKI</sequence>
<feature type="region of interest" description="Disordered" evidence="5">
    <location>
        <begin position="1"/>
        <end position="55"/>
    </location>
</feature>
<dbReference type="InterPro" id="IPR050828">
    <property type="entry name" value="C-type_lectin/matrix_domain"/>
</dbReference>
<evidence type="ECO:0000313" key="9">
    <source>
        <dbReference type="Proteomes" id="UP001178461"/>
    </source>
</evidence>
<evidence type="ECO:0000256" key="1">
    <source>
        <dbReference type="ARBA" id="ARBA00004401"/>
    </source>
</evidence>
<evidence type="ECO:0000256" key="2">
    <source>
        <dbReference type="ARBA" id="ARBA00004613"/>
    </source>
</evidence>
<dbReference type="EMBL" id="OX395127">
    <property type="protein sequence ID" value="CAI5767984.1"/>
    <property type="molecule type" value="Genomic_DNA"/>
</dbReference>
<dbReference type="AlphaFoldDB" id="A0AA35JZI5"/>
<dbReference type="CDD" id="cd03593">
    <property type="entry name" value="CLECT_NK_receptors_like"/>
    <property type="match status" value="1"/>
</dbReference>
<keyword evidence="3" id="KW-0964">Secreted</keyword>
<keyword evidence="6" id="KW-1133">Transmembrane helix</keyword>
<dbReference type="PROSITE" id="PS50041">
    <property type="entry name" value="C_TYPE_LECTIN_2"/>
    <property type="match status" value="1"/>
</dbReference>
<dbReference type="InterPro" id="IPR016187">
    <property type="entry name" value="CTDL_fold"/>
</dbReference>
<dbReference type="PANTHER" id="PTHR45710:SF35">
    <property type="entry name" value="C-TYPE LECTIN DOMAIN FAMILY 2 MEMBER D"/>
    <property type="match status" value="1"/>
</dbReference>
<evidence type="ECO:0000313" key="8">
    <source>
        <dbReference type="EMBL" id="CAI5767984.1"/>
    </source>
</evidence>
<dbReference type="InterPro" id="IPR016186">
    <property type="entry name" value="C-type_lectin-like/link_sf"/>
</dbReference>
<evidence type="ECO:0000259" key="7">
    <source>
        <dbReference type="PROSITE" id="PS50041"/>
    </source>
</evidence>
<keyword evidence="6" id="KW-0812">Transmembrane</keyword>
<accession>A0AA35JZI5</accession>
<reference evidence="8" key="1">
    <citation type="submission" date="2022-12" db="EMBL/GenBank/DDBJ databases">
        <authorList>
            <person name="Alioto T."/>
            <person name="Alioto T."/>
            <person name="Gomez Garrido J."/>
        </authorList>
    </citation>
    <scope>NUCLEOTIDE SEQUENCE</scope>
</reference>
<dbReference type="Pfam" id="PF00059">
    <property type="entry name" value="Lectin_C"/>
    <property type="match status" value="1"/>
</dbReference>
<protein>
    <recommendedName>
        <fullName evidence="7">C-type lectin domain-containing protein</fullName>
    </recommendedName>
</protein>
<evidence type="ECO:0000256" key="4">
    <source>
        <dbReference type="ARBA" id="ARBA00022734"/>
    </source>
</evidence>
<proteinExistence type="predicted"/>
<dbReference type="GO" id="GO:0005886">
    <property type="term" value="C:plasma membrane"/>
    <property type="evidence" value="ECO:0007669"/>
    <property type="project" value="UniProtKB-SubCell"/>
</dbReference>
<dbReference type="InterPro" id="IPR033992">
    <property type="entry name" value="NKR-like_CTLD"/>
</dbReference>
<dbReference type="Gene3D" id="3.10.100.10">
    <property type="entry name" value="Mannose-Binding Protein A, subunit A"/>
    <property type="match status" value="1"/>
</dbReference>
<keyword evidence="6" id="KW-0472">Membrane</keyword>
<keyword evidence="9" id="KW-1185">Reference proteome</keyword>
<evidence type="ECO:0000256" key="5">
    <source>
        <dbReference type="SAM" id="MobiDB-lite"/>
    </source>
</evidence>
<name>A0AA35JZI5_9SAUR</name>
<gene>
    <name evidence="8" type="ORF">PODLI_1B043591</name>
</gene>
<feature type="domain" description="C-type lectin" evidence="7">
    <location>
        <begin position="148"/>
        <end position="252"/>
    </location>
</feature>
<comment type="subcellular location">
    <subcellularLocation>
        <location evidence="1">Cell membrane</location>
        <topology evidence="1">Single-pass type II membrane protein</topology>
    </subcellularLocation>
    <subcellularLocation>
        <location evidence="2">Secreted</location>
    </subcellularLocation>
</comment>
<evidence type="ECO:0000256" key="3">
    <source>
        <dbReference type="ARBA" id="ARBA00022525"/>
    </source>
</evidence>
<dbReference type="SMART" id="SM00034">
    <property type="entry name" value="CLECT"/>
    <property type="match status" value="1"/>
</dbReference>
<organism evidence="8 9">
    <name type="scientific">Podarcis lilfordi</name>
    <name type="common">Lilford's wall lizard</name>
    <dbReference type="NCBI Taxonomy" id="74358"/>
    <lineage>
        <taxon>Eukaryota</taxon>
        <taxon>Metazoa</taxon>
        <taxon>Chordata</taxon>
        <taxon>Craniata</taxon>
        <taxon>Vertebrata</taxon>
        <taxon>Euteleostomi</taxon>
        <taxon>Lepidosauria</taxon>
        <taxon>Squamata</taxon>
        <taxon>Bifurcata</taxon>
        <taxon>Unidentata</taxon>
        <taxon>Episquamata</taxon>
        <taxon>Laterata</taxon>
        <taxon>Lacertibaenia</taxon>
        <taxon>Lacertidae</taxon>
        <taxon>Podarcis</taxon>
    </lineage>
</organism>
<dbReference type="GO" id="GO:0005576">
    <property type="term" value="C:extracellular region"/>
    <property type="evidence" value="ECO:0007669"/>
    <property type="project" value="UniProtKB-SubCell"/>
</dbReference>
<dbReference type="Proteomes" id="UP001178461">
    <property type="component" value="Chromosome 2"/>
</dbReference>
<dbReference type="GO" id="GO:0030246">
    <property type="term" value="F:carbohydrate binding"/>
    <property type="evidence" value="ECO:0007669"/>
    <property type="project" value="UniProtKB-KW"/>
</dbReference>
<dbReference type="SUPFAM" id="SSF56436">
    <property type="entry name" value="C-type lectin-like"/>
    <property type="match status" value="1"/>
</dbReference>
<dbReference type="InterPro" id="IPR001304">
    <property type="entry name" value="C-type_lectin-like"/>
</dbReference>
<evidence type="ECO:0000256" key="6">
    <source>
        <dbReference type="SAM" id="Phobius"/>
    </source>
</evidence>